<dbReference type="GO" id="GO:0005524">
    <property type="term" value="F:ATP binding"/>
    <property type="evidence" value="ECO:0007669"/>
    <property type="project" value="InterPro"/>
</dbReference>
<accession>A0AAD5Y9H4</accession>
<dbReference type="PANTHER" id="PTHR47971:SF8">
    <property type="entry name" value="KINESIN-LIKE PROTEIN"/>
    <property type="match status" value="1"/>
</dbReference>
<keyword evidence="4" id="KW-0505">Motor protein</keyword>
<evidence type="ECO:0000256" key="6">
    <source>
        <dbReference type="PROSITE-ProRule" id="PRU00283"/>
    </source>
</evidence>
<dbReference type="GO" id="GO:0007019">
    <property type="term" value="P:microtubule depolymerization"/>
    <property type="evidence" value="ECO:0007669"/>
    <property type="project" value="TreeGrafter"/>
</dbReference>
<evidence type="ECO:0000256" key="3">
    <source>
        <dbReference type="ARBA" id="ARBA00022701"/>
    </source>
</evidence>
<evidence type="ECO:0000256" key="1">
    <source>
        <dbReference type="ARBA" id="ARBA00004245"/>
    </source>
</evidence>
<proteinExistence type="inferred from homology"/>
<feature type="compositionally biased region" description="Acidic residues" evidence="7">
    <location>
        <begin position="82"/>
        <end position="109"/>
    </location>
</feature>
<organism evidence="9 10">
    <name type="scientific">Boothiomyces macroporosus</name>
    <dbReference type="NCBI Taxonomy" id="261099"/>
    <lineage>
        <taxon>Eukaryota</taxon>
        <taxon>Fungi</taxon>
        <taxon>Fungi incertae sedis</taxon>
        <taxon>Chytridiomycota</taxon>
        <taxon>Chytridiomycota incertae sedis</taxon>
        <taxon>Chytridiomycetes</taxon>
        <taxon>Rhizophydiales</taxon>
        <taxon>Terramycetaceae</taxon>
        <taxon>Boothiomyces</taxon>
    </lineage>
</organism>
<dbReference type="Proteomes" id="UP001210925">
    <property type="component" value="Unassembled WGS sequence"/>
</dbReference>
<protein>
    <submittedName>
        <fullName evidence="9">Kinesin-like protein kif24</fullName>
    </submittedName>
</protein>
<keyword evidence="2" id="KW-0963">Cytoplasm</keyword>
<evidence type="ECO:0000259" key="8">
    <source>
        <dbReference type="PROSITE" id="PS50067"/>
    </source>
</evidence>
<dbReference type="InterPro" id="IPR036961">
    <property type="entry name" value="Kinesin_motor_dom_sf"/>
</dbReference>
<feature type="compositionally biased region" description="Polar residues" evidence="7">
    <location>
        <begin position="141"/>
        <end position="151"/>
    </location>
</feature>
<name>A0AAD5Y9H4_9FUNG</name>
<dbReference type="Gene3D" id="3.40.850.10">
    <property type="entry name" value="Kinesin motor domain"/>
    <property type="match status" value="1"/>
</dbReference>
<sequence>MEGSEINKSLLALKECIRALDQDSRHTPFRQSKLTQVLKDSFIGNSRTCMIATITPNMSNSEHSLNTLRYADRVKELKGSADYDDDEEMEPLADDDNEEFMDDDDDGLLIDEEFPNETLTDDQHMEDDSQDELHHKKPMLTHQTSRPSLLSQQKQKSPVKEPQPPQVQVAPKGMTTVPQENLIDDLIKLHRNHIRESTEFGKQETKLLVNLTMKMGKNTSDRNNMYISFDNYVRELDEIMRVKMEGLIEIRQKIQEHLDTR</sequence>
<dbReference type="PROSITE" id="PS50067">
    <property type="entry name" value="KINESIN_MOTOR_2"/>
    <property type="match status" value="1"/>
</dbReference>
<dbReference type="GO" id="GO:0005874">
    <property type="term" value="C:microtubule"/>
    <property type="evidence" value="ECO:0007669"/>
    <property type="project" value="UniProtKB-KW"/>
</dbReference>
<comment type="similarity">
    <text evidence="6">Belongs to the TRAFAC class myosin-kinesin ATPase superfamily. Kinesin family.</text>
</comment>
<dbReference type="EMBL" id="JADGKB010000018">
    <property type="protein sequence ID" value="KAJ3259389.1"/>
    <property type="molecule type" value="Genomic_DNA"/>
</dbReference>
<evidence type="ECO:0000256" key="4">
    <source>
        <dbReference type="ARBA" id="ARBA00023175"/>
    </source>
</evidence>
<comment type="caution">
    <text evidence="9">The sequence shown here is derived from an EMBL/GenBank/DDBJ whole genome shotgun (WGS) entry which is preliminary data.</text>
</comment>
<keyword evidence="10" id="KW-1185">Reference proteome</keyword>
<evidence type="ECO:0000256" key="5">
    <source>
        <dbReference type="ARBA" id="ARBA00023212"/>
    </source>
</evidence>
<dbReference type="SMART" id="SM00129">
    <property type="entry name" value="KISc"/>
    <property type="match status" value="1"/>
</dbReference>
<evidence type="ECO:0000256" key="7">
    <source>
        <dbReference type="SAM" id="MobiDB-lite"/>
    </source>
</evidence>
<dbReference type="GO" id="GO:0003777">
    <property type="term" value="F:microtubule motor activity"/>
    <property type="evidence" value="ECO:0007669"/>
    <property type="project" value="InterPro"/>
</dbReference>
<dbReference type="GO" id="GO:0007018">
    <property type="term" value="P:microtubule-based movement"/>
    <property type="evidence" value="ECO:0007669"/>
    <property type="project" value="InterPro"/>
</dbReference>
<dbReference type="SUPFAM" id="SSF52540">
    <property type="entry name" value="P-loop containing nucleoside triphosphate hydrolases"/>
    <property type="match status" value="1"/>
</dbReference>
<dbReference type="PANTHER" id="PTHR47971">
    <property type="entry name" value="KINESIN-RELATED PROTEIN 6"/>
    <property type="match status" value="1"/>
</dbReference>
<comment type="caution">
    <text evidence="6">Lacks conserved residue(s) required for the propagation of feature annotation.</text>
</comment>
<dbReference type="InterPro" id="IPR027417">
    <property type="entry name" value="P-loop_NTPase"/>
</dbReference>
<feature type="region of interest" description="Disordered" evidence="7">
    <location>
        <begin position="79"/>
        <end position="109"/>
    </location>
</feature>
<dbReference type="InterPro" id="IPR001752">
    <property type="entry name" value="Kinesin_motor_dom"/>
</dbReference>
<dbReference type="GO" id="GO:0008017">
    <property type="term" value="F:microtubule binding"/>
    <property type="evidence" value="ECO:0007669"/>
    <property type="project" value="InterPro"/>
</dbReference>
<keyword evidence="5" id="KW-0206">Cytoskeleton</keyword>
<feature type="domain" description="Kinesin motor" evidence="8">
    <location>
        <begin position="1"/>
        <end position="77"/>
    </location>
</feature>
<evidence type="ECO:0000256" key="2">
    <source>
        <dbReference type="ARBA" id="ARBA00022490"/>
    </source>
</evidence>
<comment type="subcellular location">
    <subcellularLocation>
        <location evidence="1">Cytoplasm</location>
        <location evidence="1">Cytoskeleton</location>
    </subcellularLocation>
</comment>
<evidence type="ECO:0000313" key="9">
    <source>
        <dbReference type="EMBL" id="KAJ3259389.1"/>
    </source>
</evidence>
<dbReference type="InterPro" id="IPR027640">
    <property type="entry name" value="Kinesin-like_fam"/>
</dbReference>
<dbReference type="AlphaFoldDB" id="A0AAD5Y9H4"/>
<feature type="region of interest" description="Disordered" evidence="7">
    <location>
        <begin position="139"/>
        <end position="172"/>
    </location>
</feature>
<evidence type="ECO:0000313" key="10">
    <source>
        <dbReference type="Proteomes" id="UP001210925"/>
    </source>
</evidence>
<dbReference type="Pfam" id="PF00225">
    <property type="entry name" value="Kinesin"/>
    <property type="match status" value="1"/>
</dbReference>
<gene>
    <name evidence="9" type="primary">KIF24</name>
    <name evidence="9" type="ORF">HK103_002292</name>
</gene>
<reference evidence="9" key="1">
    <citation type="submission" date="2020-05" db="EMBL/GenBank/DDBJ databases">
        <title>Phylogenomic resolution of chytrid fungi.</title>
        <authorList>
            <person name="Stajich J.E."/>
            <person name="Amses K."/>
            <person name="Simmons R."/>
            <person name="Seto K."/>
            <person name="Myers J."/>
            <person name="Bonds A."/>
            <person name="Quandt C.A."/>
            <person name="Barry K."/>
            <person name="Liu P."/>
            <person name="Grigoriev I."/>
            <person name="Longcore J.E."/>
            <person name="James T.Y."/>
        </authorList>
    </citation>
    <scope>NUCLEOTIDE SEQUENCE</scope>
    <source>
        <strain evidence="9">PLAUS21</strain>
    </source>
</reference>
<keyword evidence="3" id="KW-0493">Microtubule</keyword>